<dbReference type="AlphaFoldDB" id="A0A101GXY9"/>
<dbReference type="EMBL" id="LGGH01000184">
    <property type="protein sequence ID" value="KUK66736.1"/>
    <property type="molecule type" value="Genomic_DNA"/>
</dbReference>
<evidence type="ECO:0000313" key="1">
    <source>
        <dbReference type="EMBL" id="KUK66736.1"/>
    </source>
</evidence>
<proteinExistence type="predicted"/>
<evidence type="ECO:0000313" key="2">
    <source>
        <dbReference type="Proteomes" id="UP000054260"/>
    </source>
</evidence>
<sequence length="72" mass="8295">MYFIENAQGGIFYPLAESDVFIVGFNFVGSVLERDSVSIAFRIYGALSNQNRMRLLIALVKKRLTDYELREQ</sequence>
<reference evidence="2" key="1">
    <citation type="journal article" date="2015" name="MBio">
        <title>Genome-Resolved Metagenomic Analysis Reveals Roles for Candidate Phyla and Other Microbial Community Members in Biogeochemical Transformations in Oil Reservoirs.</title>
        <authorList>
            <person name="Hu P."/>
            <person name="Tom L."/>
            <person name="Singh A."/>
            <person name="Thomas B.C."/>
            <person name="Baker B.J."/>
            <person name="Piceno Y.M."/>
            <person name="Andersen G.L."/>
            <person name="Banfield J.F."/>
        </authorList>
    </citation>
    <scope>NUCLEOTIDE SEQUENCE [LARGE SCALE GENOMIC DNA]</scope>
</reference>
<name>A0A101GXY9_9BACT</name>
<accession>A0A101GXY9</accession>
<dbReference type="Proteomes" id="UP000054260">
    <property type="component" value="Unassembled WGS sequence"/>
</dbReference>
<dbReference type="PATRIC" id="fig|1236046.6.peg.1385"/>
<protein>
    <submittedName>
        <fullName evidence="1">Uncharacterized protein</fullName>
    </submittedName>
</protein>
<organism evidence="1 2">
    <name type="scientific">Mesotoga infera</name>
    <dbReference type="NCBI Taxonomy" id="1236046"/>
    <lineage>
        <taxon>Bacteria</taxon>
        <taxon>Thermotogati</taxon>
        <taxon>Thermotogota</taxon>
        <taxon>Thermotogae</taxon>
        <taxon>Kosmotogales</taxon>
        <taxon>Kosmotogaceae</taxon>
        <taxon>Mesotoga</taxon>
    </lineage>
</organism>
<comment type="caution">
    <text evidence="1">The sequence shown here is derived from an EMBL/GenBank/DDBJ whole genome shotgun (WGS) entry which is preliminary data.</text>
</comment>
<gene>
    <name evidence="1" type="ORF">XD86_1112</name>
</gene>